<proteinExistence type="predicted"/>
<dbReference type="Proteomes" id="UP000010824">
    <property type="component" value="Chromosome"/>
</dbReference>
<keyword evidence="2" id="KW-0808">Transferase</keyword>
<dbReference type="RefSeq" id="WP_015285388.1">
    <property type="nucleotide sequence ID" value="NC_019943.1"/>
</dbReference>
<dbReference type="InterPro" id="IPR016181">
    <property type="entry name" value="Acyl_CoA_acyltransferase"/>
</dbReference>
<dbReference type="GeneID" id="14307775"/>
<dbReference type="EMBL" id="CP003167">
    <property type="protein sequence ID" value="AGB02425.1"/>
    <property type="molecule type" value="Genomic_DNA"/>
</dbReference>
<feature type="domain" description="N-acetyltransferase" evidence="1">
    <location>
        <begin position="2"/>
        <end position="149"/>
    </location>
</feature>
<keyword evidence="3" id="KW-1185">Reference proteome</keyword>
<evidence type="ECO:0000313" key="2">
    <source>
        <dbReference type="EMBL" id="AGB02425.1"/>
    </source>
</evidence>
<dbReference type="FunFam" id="3.40.630.30:FF:000165">
    <property type="entry name" value="IAA acetyltransferase"/>
    <property type="match status" value="1"/>
</dbReference>
<dbReference type="SUPFAM" id="SSF55729">
    <property type="entry name" value="Acyl-CoA N-acyltransferases (Nat)"/>
    <property type="match status" value="1"/>
</dbReference>
<sequence length="161" mass="18725">MVKIEKIIENKKQFLDLLLLADEQETMIDKYLPGGDLFALYDDDLKSVCVVVPVTSETCELKNIATYENCQGKGYGRALIQFIFDFYKNDYKTMLVGTGETPAILSFYERCGFETSHRVKNFFADNYDHPIFEGDIQLVDMIYLKKDLQEQRDCITDEKKR</sequence>
<evidence type="ECO:0000313" key="3">
    <source>
        <dbReference type="Proteomes" id="UP000010824"/>
    </source>
</evidence>
<dbReference type="CDD" id="cd04301">
    <property type="entry name" value="NAT_SF"/>
    <property type="match status" value="1"/>
</dbReference>
<gene>
    <name evidence="2" type="ordered locus">Metfor_1386</name>
</gene>
<dbReference type="HOGENOM" id="CLU_108859_0_0_2"/>
<reference evidence="2 3" key="2">
    <citation type="journal article" date="2014" name="Genome Announc.">
        <title>Complete Genome Sequence of Methanoregula formicica SMSPT, a Mesophilic Hydrogenotrophic Methanogen Isolated from a Methanogenic Upflow Anaerobic Sludge Blanket Reactor.</title>
        <authorList>
            <person name="Yamamoto K."/>
            <person name="Tamaki H."/>
            <person name="Cadillo-Quiroz H."/>
            <person name="Imachi H."/>
            <person name="Kyrpides N."/>
            <person name="Woyke T."/>
            <person name="Goodwin L."/>
            <person name="Zinder S.H."/>
            <person name="Kamagata Y."/>
            <person name="Liu W.T."/>
        </authorList>
    </citation>
    <scope>NUCLEOTIDE SEQUENCE [LARGE SCALE GENOMIC DNA]</scope>
    <source>
        <strain evidence="3">DSM 22288 / NBRC 105244 / SMSP</strain>
    </source>
</reference>
<dbReference type="InParanoid" id="L0HEH1"/>
<name>L0HEH1_METFS</name>
<dbReference type="AlphaFoldDB" id="L0HEH1"/>
<dbReference type="STRING" id="593750.Metfor_1386"/>
<organism evidence="2 3">
    <name type="scientific">Methanoregula formicica (strain DSM 22288 / NBRC 105244 / SMSP)</name>
    <dbReference type="NCBI Taxonomy" id="593750"/>
    <lineage>
        <taxon>Archaea</taxon>
        <taxon>Methanobacteriati</taxon>
        <taxon>Methanobacteriota</taxon>
        <taxon>Stenosarchaea group</taxon>
        <taxon>Methanomicrobia</taxon>
        <taxon>Methanomicrobiales</taxon>
        <taxon>Methanoregulaceae</taxon>
        <taxon>Methanoregula</taxon>
    </lineage>
</organism>
<dbReference type="PROSITE" id="PS51186">
    <property type="entry name" value="GNAT"/>
    <property type="match status" value="1"/>
</dbReference>
<dbReference type="OrthoDB" id="110201at2157"/>
<dbReference type="InterPro" id="IPR000182">
    <property type="entry name" value="GNAT_dom"/>
</dbReference>
<evidence type="ECO:0000259" key="1">
    <source>
        <dbReference type="PROSITE" id="PS51186"/>
    </source>
</evidence>
<dbReference type="Pfam" id="PF13508">
    <property type="entry name" value="Acetyltransf_7"/>
    <property type="match status" value="1"/>
</dbReference>
<accession>L0HEH1</accession>
<dbReference type="GO" id="GO:0016747">
    <property type="term" value="F:acyltransferase activity, transferring groups other than amino-acyl groups"/>
    <property type="evidence" value="ECO:0007669"/>
    <property type="project" value="InterPro"/>
</dbReference>
<dbReference type="Gene3D" id="3.40.630.30">
    <property type="match status" value="1"/>
</dbReference>
<dbReference type="eggNOG" id="arCOG06852">
    <property type="taxonomic scope" value="Archaea"/>
</dbReference>
<protein>
    <submittedName>
        <fullName evidence="2">Putative P-loop ATPase fused to an acetyltransferase</fullName>
    </submittedName>
</protein>
<reference evidence="3" key="1">
    <citation type="submission" date="2011-12" db="EMBL/GenBank/DDBJ databases">
        <title>Complete sequence of Methanoregula formicicum SMSP.</title>
        <authorList>
            <person name="Lucas S."/>
            <person name="Han J."/>
            <person name="Lapidus A."/>
            <person name="Cheng J.-F."/>
            <person name="Goodwin L."/>
            <person name="Pitluck S."/>
            <person name="Peters L."/>
            <person name="Ovchinnikova G."/>
            <person name="Teshima H."/>
            <person name="Detter J.C."/>
            <person name="Han C."/>
            <person name="Tapia R."/>
            <person name="Land M."/>
            <person name="Hauser L."/>
            <person name="Kyrpides N."/>
            <person name="Ivanova N."/>
            <person name="Pagani I."/>
            <person name="Imachi H."/>
            <person name="Tamaki H."/>
            <person name="Sekiguchi Y."/>
            <person name="Kamagata Y."/>
            <person name="Cadillo-Quiroz H."/>
            <person name="Zinder S."/>
            <person name="Liu W.-T."/>
            <person name="Woyke T."/>
        </authorList>
    </citation>
    <scope>NUCLEOTIDE SEQUENCE [LARGE SCALE GENOMIC DNA]</scope>
    <source>
        <strain evidence="3">DSM 22288 / NBRC 105244 / SMSP</strain>
    </source>
</reference>
<dbReference type="KEGG" id="mfo:Metfor_1386"/>